<name>A0ACB9EI08_ARCLA</name>
<reference evidence="2" key="1">
    <citation type="journal article" date="2022" name="Mol. Ecol. Resour.">
        <title>The genomes of chicory, endive, great burdock and yacon provide insights into Asteraceae palaeo-polyploidization history and plant inulin production.</title>
        <authorList>
            <person name="Fan W."/>
            <person name="Wang S."/>
            <person name="Wang H."/>
            <person name="Wang A."/>
            <person name="Jiang F."/>
            <person name="Liu H."/>
            <person name="Zhao H."/>
            <person name="Xu D."/>
            <person name="Zhang Y."/>
        </authorList>
    </citation>
    <scope>NUCLEOTIDE SEQUENCE [LARGE SCALE GENOMIC DNA]</scope>
    <source>
        <strain evidence="2">cv. Niubang</strain>
    </source>
</reference>
<dbReference type="Proteomes" id="UP001055879">
    <property type="component" value="Linkage Group LG02"/>
</dbReference>
<evidence type="ECO:0000313" key="2">
    <source>
        <dbReference type="Proteomes" id="UP001055879"/>
    </source>
</evidence>
<organism evidence="1 2">
    <name type="scientific">Arctium lappa</name>
    <name type="common">Greater burdock</name>
    <name type="synonym">Lappa major</name>
    <dbReference type="NCBI Taxonomy" id="4217"/>
    <lineage>
        <taxon>Eukaryota</taxon>
        <taxon>Viridiplantae</taxon>
        <taxon>Streptophyta</taxon>
        <taxon>Embryophyta</taxon>
        <taxon>Tracheophyta</taxon>
        <taxon>Spermatophyta</taxon>
        <taxon>Magnoliopsida</taxon>
        <taxon>eudicotyledons</taxon>
        <taxon>Gunneridae</taxon>
        <taxon>Pentapetalae</taxon>
        <taxon>asterids</taxon>
        <taxon>campanulids</taxon>
        <taxon>Asterales</taxon>
        <taxon>Asteraceae</taxon>
        <taxon>Carduoideae</taxon>
        <taxon>Cardueae</taxon>
        <taxon>Arctiinae</taxon>
        <taxon>Arctium</taxon>
    </lineage>
</organism>
<reference evidence="1 2" key="2">
    <citation type="journal article" date="2022" name="Mol. Ecol. Resour.">
        <title>The genomes of chicory, endive, great burdock and yacon provide insights into Asteraceae paleo-polyploidization history and plant inulin production.</title>
        <authorList>
            <person name="Fan W."/>
            <person name="Wang S."/>
            <person name="Wang H."/>
            <person name="Wang A."/>
            <person name="Jiang F."/>
            <person name="Liu H."/>
            <person name="Zhao H."/>
            <person name="Xu D."/>
            <person name="Zhang Y."/>
        </authorList>
    </citation>
    <scope>NUCLEOTIDE SEQUENCE [LARGE SCALE GENOMIC DNA]</scope>
    <source>
        <strain evidence="2">cv. Niubang</strain>
    </source>
</reference>
<accession>A0ACB9EI08</accession>
<protein>
    <submittedName>
        <fullName evidence="1">Uncharacterized protein</fullName>
    </submittedName>
</protein>
<proteinExistence type="predicted"/>
<evidence type="ECO:0000313" key="1">
    <source>
        <dbReference type="EMBL" id="KAI3758569.1"/>
    </source>
</evidence>
<keyword evidence="2" id="KW-1185">Reference proteome</keyword>
<comment type="caution">
    <text evidence="1">The sequence shown here is derived from an EMBL/GenBank/DDBJ whole genome shotgun (WGS) entry which is preliminary data.</text>
</comment>
<sequence>MTKSVYCPLISIQKRKRKNANRSSHTELQRSNAANDDTRRYIPMEFPSFHHHHHHNRYVPPPPSKNFSDDNPNLYPHHNHLLPPLRLPPPPPPLSYHSLPPPPPPPPLPVPPPPSSYNPHQSHFTFLDAQNPSFLNHGRSSPPPPRFSNQSHRFDYRTDSWSDPHRILPERPHRNPILPDDRHHRLYSPNSPSENYYKPHISERVIPSSRYRDDTIIDGYASRDIVTQEQQVFRVSPNSDDHHGRNTGRYASARSVMDMDKATGSSSRNSEDFVEKYEPRYMTVLESEKTWDGDEDPRWVHAMKGKKNESGHGGNEGVSFVSARELSRDYEYESGKFNRLREGREEFRQVQKKSVLLRIGKPNNTYRNRSHDQHFSKAYLVESGNCNFRGKDKDRDHTGKDSSLYLDQRVEGGRERSPVELDVSFKPNGLVAKAVVTPSSPVFDNNYSQPRNRKIKRATEFDSPLTKFSERSTRSGSSSYGLECPSSSEKAPKQLRDKDSAYDGVRVGDFSSLPCSDAVNDSSRNGADGSLPGPVLDQGGGSGGSDGPLSFRLRKKRKRMNLGSHAFNFQLGEQEDKSIKGGNSKNSPSAHIRGAIPFPPLEELIASEVDESPQAMVSEKDGSEVENLSSLSDTSNPILHDTKSCGDDPTENNTLTAQKVSTINDGLEKDLNQQPSQYEVPLKLEDDAQKVSTDVKVSLGGIDISASSGHDQIEIQKWPTESYASFDDGNISYSLCNVSVKMPEMSTSADMNLLDPCSGKIITVHSENGDGQGFDDVSRKDEEFQLLEGTPKTDGCSLSSGTTSIPNVSFRTKVKEIIPERRIAGDDNKQTCFNETRDNAILSSVEGYIPVAKGNMEDSEIRFDLATLGEKHENVVAAILNAGAAPSSPLKEISSDKDGVSEKVKLISSPVQTPTTDNWEPSTDGTYLIPKDDLQPSLSILSACADGAGAFVTDSNDKSGESMPDMLTSIVTSQKASSSSGSHCLIGKSRNQVISNSSILKADGNICEKSVSKDGGSLNCHESLVENSRTSIKSSHLEVTGFLANTKTASSTYQGRVKVSSFNKKMQGSSLPMKKLSSVSAVPRVFAGRSSPVVTNFRINNPAKNIAKPRTWHRSTSSSASSMIKSSSISVPPPAKQIGVGQNSYIRSGNTLVRKGAPVTAVSSVSPASRSSYQLNPSVPIETKNSAGRGSKVHSTDSTLGGSSAPVVRSKTPPLSGGTKLPDCTTIHSRGLPTLPLEHLPMKGNCEDVEGHIAVQKVSEYPKLSKAPEDENGTSSNSESQKTLDEGAAGKKIQYVKRKSNQLVATSNSDQSIQALDKTQASSSDGYYKRRKNQLIRTWVGDDLVNTDVQKASKTNVKRQSGKGISKKYKHLRYPSVWTLGSQSLGKDGASLRQKLRPHIFPWKRSRYLGNVMNTSASIPSNSSSLSISSKLLLSRKREMIYTRSKHGFSLRMSKLLSVGGSSLKWSKSIERNSKRANEEATLAVAAAEKKRREQHGTVCATAETKSRNNMSRDRIFRIGLVRYKMDPSRRTLQRISDEEPSTSMLSKEEIRRSYVPKRLLIGHDEYVRIGNGNQLVRNPKRRARIFANEKVRWSLHTARSRLAKKKKYCQFFTRFGKCNKDDGKCPYIHDSSKILVCTKFLSGSCSNPDCKLTHKVIPERMQDCSYFLQGLCSNEHCPYRHVNVNSAASICEGFLKGYCADGNECRKKHTYACPVFEATGACSQGTKCKLHHPRNRNMGGLKRKQHSMEQHHQQKKNARGRYFGCIRGGEAITISHLIKDDDGIDDDDDDDDDDNDDDDLCQEGKFTEYISLDISNEEATTLASEPSDCGYDEITKPIGIMSKNLGVS</sequence>
<dbReference type="EMBL" id="CM042048">
    <property type="protein sequence ID" value="KAI3758569.1"/>
    <property type="molecule type" value="Genomic_DNA"/>
</dbReference>
<gene>
    <name evidence="1" type="ORF">L6452_06136</name>
</gene>